<evidence type="ECO:0000256" key="1">
    <source>
        <dbReference type="SAM" id="MobiDB-lite"/>
    </source>
</evidence>
<dbReference type="EMBL" id="VVIW01000055">
    <property type="protein sequence ID" value="NHZ45020.1"/>
    <property type="molecule type" value="Genomic_DNA"/>
</dbReference>
<dbReference type="Pfam" id="PF21983">
    <property type="entry name" value="NikA-like"/>
    <property type="match status" value="1"/>
</dbReference>
<feature type="region of interest" description="Disordered" evidence="1">
    <location>
        <begin position="1"/>
        <end position="30"/>
    </location>
</feature>
<dbReference type="Proteomes" id="UP000819052">
    <property type="component" value="Unassembled WGS sequence"/>
</dbReference>
<sequence>MQQQSQEPDGTAAPRRGRGGRPKNEPGTVREVTIGVRVSRSEFEALKVKADAMSVTPAHWLRQAALSRRLPAPPVPAINREEYANLARLSANLNQLARAGNEGRNVVISNDLVESLRAEVNQLRLALIGIKGSE</sequence>
<comment type="caution">
    <text evidence="2">The sequence shown here is derived from an EMBL/GenBank/DDBJ whole genome shotgun (WGS) entry which is preliminary data.</text>
</comment>
<keyword evidence="3" id="KW-1185">Reference proteome</keyword>
<proteinExistence type="predicted"/>
<protein>
    <submittedName>
        <fullName evidence="2">Mobilization protein</fullName>
    </submittedName>
</protein>
<gene>
    <name evidence="2" type="ORF">F1609_33500</name>
</gene>
<accession>A0ABX0MCY4</accession>
<evidence type="ECO:0000313" key="3">
    <source>
        <dbReference type="Proteomes" id="UP000819052"/>
    </source>
</evidence>
<evidence type="ECO:0000313" key="2">
    <source>
        <dbReference type="EMBL" id="NHZ45020.1"/>
    </source>
</evidence>
<dbReference type="RefSeq" id="WP_167082242.1">
    <property type="nucleotide sequence ID" value="NZ_VVIW01000055.1"/>
</dbReference>
<name>A0ABX0MCY4_9BURK</name>
<reference evidence="2 3" key="1">
    <citation type="submission" date="2019-09" db="EMBL/GenBank/DDBJ databases">
        <title>Taxonomy of Antarctic Massilia spp.: description of Massilia rubra sp. nov., Massilia aquatica sp. nov., Massilia mucilaginosa sp. nov., Massilia frigida sp. nov. isolated from streams, lakes and regoliths.</title>
        <authorList>
            <person name="Holochova P."/>
            <person name="Sedlacek I."/>
            <person name="Kralova S."/>
            <person name="Maslanova I."/>
            <person name="Busse H.-J."/>
            <person name="Stankova E."/>
            <person name="Vrbovska V."/>
            <person name="Kovarovic V."/>
            <person name="Bartak M."/>
            <person name="Svec P."/>
            <person name="Pantucek R."/>
        </authorList>
    </citation>
    <scope>NUCLEOTIDE SEQUENCE [LARGE SCALE GENOMIC DNA]</scope>
    <source>
        <strain evidence="2 3">CCM 8693</strain>
    </source>
</reference>
<dbReference type="InterPro" id="IPR053842">
    <property type="entry name" value="NikA-like"/>
</dbReference>
<organism evidence="2 3">
    <name type="scientific">Massilia aquatica</name>
    <dbReference type="NCBI Taxonomy" id="2609000"/>
    <lineage>
        <taxon>Bacteria</taxon>
        <taxon>Pseudomonadati</taxon>
        <taxon>Pseudomonadota</taxon>
        <taxon>Betaproteobacteria</taxon>
        <taxon>Burkholderiales</taxon>
        <taxon>Oxalobacteraceae</taxon>
        <taxon>Telluria group</taxon>
        <taxon>Massilia</taxon>
    </lineage>
</organism>